<evidence type="ECO:0000313" key="1">
    <source>
        <dbReference type="EMBL" id="KAF2464737.1"/>
    </source>
</evidence>
<organism evidence="1 2">
    <name type="scientific">Lindgomyces ingoldianus</name>
    <dbReference type="NCBI Taxonomy" id="673940"/>
    <lineage>
        <taxon>Eukaryota</taxon>
        <taxon>Fungi</taxon>
        <taxon>Dikarya</taxon>
        <taxon>Ascomycota</taxon>
        <taxon>Pezizomycotina</taxon>
        <taxon>Dothideomycetes</taxon>
        <taxon>Pleosporomycetidae</taxon>
        <taxon>Pleosporales</taxon>
        <taxon>Lindgomycetaceae</taxon>
        <taxon>Lindgomyces</taxon>
    </lineage>
</organism>
<keyword evidence="2" id="KW-1185">Reference proteome</keyword>
<comment type="caution">
    <text evidence="1">The sequence shown here is derived from an EMBL/GenBank/DDBJ whole genome shotgun (WGS) entry which is preliminary data.</text>
</comment>
<proteinExistence type="predicted"/>
<protein>
    <submittedName>
        <fullName evidence="1">MFS multidrug transporter</fullName>
    </submittedName>
</protein>
<evidence type="ECO:0000313" key="2">
    <source>
        <dbReference type="Proteomes" id="UP000799755"/>
    </source>
</evidence>
<dbReference type="Proteomes" id="UP000799755">
    <property type="component" value="Unassembled WGS sequence"/>
</dbReference>
<name>A0ACB6QF48_9PLEO</name>
<sequence length="557" mass="59750">MAAKQSDSGYPSGLKLAFLMLSIFAAMFLVTLDKMIISTAIPDITDTFHSKDDVGWYGTAYLLTNCAFQLVFGKLYKFFPLKVTFLISLLLFMAGSALCGAAPNSIAFIFGRVVAGLGAGGVLPGVMVIMVYAVPLQKRPKYQGFFGAIFGVASVLGPTIGGAFTTHVTWRWCFYINLPIGGAVMALVFFLLDVPDQPGTNIPLTDKLRQWSNGRVIVLFVFAFLLLIAFCIVQVWLPDQAVLPPRVAFQRSIASGFLTSSCVGAHQTIFLYYLPIWFQAVKGKSAVESGIDLLAMVIPIAVTAIVNGQLVSLIGYYTPSLIFGVCFTAIGAGLLTTFGVHTPKAKWIGYQILYGLGQGFASQAPNMAAQTVLPKEDVAIGASLMFFGQTLFGAVFVSVGENVLDNRLTKSLAGIPGINSEVIKDTGATDMINIIGNQYRTSALEAYNKALRAVFQVGLCMACLAIPSALTMEWRTVKKKMPPKIPDGAQLAEKGNEQGNAGEQEVPTTKAEEAVGKETIIKATDNEKYQDRDANGAESIVSSDATHTATPNEEKLG</sequence>
<reference evidence="1" key="1">
    <citation type="journal article" date="2020" name="Stud. Mycol.">
        <title>101 Dothideomycetes genomes: a test case for predicting lifestyles and emergence of pathogens.</title>
        <authorList>
            <person name="Haridas S."/>
            <person name="Albert R."/>
            <person name="Binder M."/>
            <person name="Bloem J."/>
            <person name="Labutti K."/>
            <person name="Salamov A."/>
            <person name="Andreopoulos B."/>
            <person name="Baker S."/>
            <person name="Barry K."/>
            <person name="Bills G."/>
            <person name="Bluhm B."/>
            <person name="Cannon C."/>
            <person name="Castanera R."/>
            <person name="Culley D."/>
            <person name="Daum C."/>
            <person name="Ezra D."/>
            <person name="Gonzalez J."/>
            <person name="Henrissat B."/>
            <person name="Kuo A."/>
            <person name="Liang C."/>
            <person name="Lipzen A."/>
            <person name="Lutzoni F."/>
            <person name="Magnuson J."/>
            <person name="Mondo S."/>
            <person name="Nolan M."/>
            <person name="Ohm R."/>
            <person name="Pangilinan J."/>
            <person name="Park H.-J."/>
            <person name="Ramirez L."/>
            <person name="Alfaro M."/>
            <person name="Sun H."/>
            <person name="Tritt A."/>
            <person name="Yoshinaga Y."/>
            <person name="Zwiers L.-H."/>
            <person name="Turgeon B."/>
            <person name="Goodwin S."/>
            <person name="Spatafora J."/>
            <person name="Crous P."/>
            <person name="Grigoriev I."/>
        </authorList>
    </citation>
    <scope>NUCLEOTIDE SEQUENCE</scope>
    <source>
        <strain evidence="1">ATCC 200398</strain>
    </source>
</reference>
<accession>A0ACB6QF48</accession>
<gene>
    <name evidence="1" type="ORF">BDR25DRAFT_296318</name>
</gene>
<dbReference type="EMBL" id="MU003534">
    <property type="protein sequence ID" value="KAF2464737.1"/>
    <property type="molecule type" value="Genomic_DNA"/>
</dbReference>